<proteinExistence type="predicted"/>
<dbReference type="AlphaFoldDB" id="A0A256A567"/>
<dbReference type="RefSeq" id="WP_094485171.1">
    <property type="nucleotide sequence ID" value="NZ_NOXX01000129.1"/>
</dbReference>
<gene>
    <name evidence="2" type="ORF">CHX27_02400</name>
</gene>
<comment type="caution">
    <text evidence="2">The sequence shown here is derived from an EMBL/GenBank/DDBJ whole genome shotgun (WGS) entry which is preliminary data.</text>
</comment>
<feature type="transmembrane region" description="Helical" evidence="1">
    <location>
        <begin position="6"/>
        <end position="25"/>
    </location>
</feature>
<dbReference type="OrthoDB" id="9763076at2"/>
<dbReference type="EMBL" id="NOXX01000129">
    <property type="protein sequence ID" value="OYQ48254.1"/>
    <property type="molecule type" value="Genomic_DNA"/>
</dbReference>
<evidence type="ECO:0000256" key="1">
    <source>
        <dbReference type="SAM" id="Phobius"/>
    </source>
</evidence>
<accession>A0A256A567</accession>
<keyword evidence="1" id="KW-1133">Transmembrane helix</keyword>
<dbReference type="Proteomes" id="UP000216035">
    <property type="component" value="Unassembled WGS sequence"/>
</dbReference>
<keyword evidence="3" id="KW-1185">Reference proteome</keyword>
<sequence>MDVLTVVSILIGAGAAFGLAWYQYFYQSTDRSRYYKLLFWLRFLGIFFIILAIINPRFNRTTLEVKKPILAVVADNSLSIKYLNAENQVQQTVASLQNNNALNDKFELRLFTIDEALKDTTAFDFSGKSSNLHEAASGLQNLFRGKSRATVLVSDGNQTGGSDFVYSFGKSQPVFSVVAGDTLKQTDAKIAKINVNKFAFKGNQFPFECFVQYTGKKASSGVLQIKEGAKVVFSQNVDFNAGTDVKTVSGLLQADKIGSKVYTAVYQTSISEKNKYNNNQVFAVEIVDQRAEIAIVSTVNHPDLGALKRAIETNAQRKVTILKPYEALEEKTYNAYILYQPNQNFKKLWTKLENDNQGIFFITGMSTDFPLLNTWQSVYNFKMSAQTEDYRPSQKTDFTLFAQEPINVDSWSPLQNPYGTISPSQNRSVLFSSRINNIETGVDMFAFAEAKGRRLAFLFGEDSWKWRLADYAQNRNFEAFDLLIDKTIQYLTANQKKSRLLLDYEKFYNSGTAVEITAQAFNKNFEFDREAELILSLTQIATNKTRKVEMPRGESVYKSTFDNLSPGKYRFTVTYTGGGAASGYFEVLDYDVERQFVNADFTKMSELATQTSGGVFLANQTPALIDKLLNDKQFKAVQKETSKSTSWIDLFWCLLVSGLLLGAEWFLRKYRGLS</sequence>
<evidence type="ECO:0000313" key="2">
    <source>
        <dbReference type="EMBL" id="OYQ48254.1"/>
    </source>
</evidence>
<organism evidence="2 3">
    <name type="scientific">Flavobacterium aurantiibacter</name>
    <dbReference type="NCBI Taxonomy" id="2023067"/>
    <lineage>
        <taxon>Bacteria</taxon>
        <taxon>Pseudomonadati</taxon>
        <taxon>Bacteroidota</taxon>
        <taxon>Flavobacteriia</taxon>
        <taxon>Flavobacteriales</taxon>
        <taxon>Flavobacteriaceae</taxon>
        <taxon>Flavobacterium</taxon>
    </lineage>
</organism>
<dbReference type="PANTHER" id="PTHR37947:SF1">
    <property type="entry name" value="BLL2462 PROTEIN"/>
    <property type="match status" value="1"/>
</dbReference>
<feature type="transmembrane region" description="Helical" evidence="1">
    <location>
        <begin position="647"/>
        <end position="667"/>
    </location>
</feature>
<name>A0A256A567_9FLAO</name>
<feature type="transmembrane region" description="Helical" evidence="1">
    <location>
        <begin position="37"/>
        <end position="54"/>
    </location>
</feature>
<keyword evidence="1" id="KW-0472">Membrane</keyword>
<protein>
    <recommendedName>
        <fullName evidence="4">VWA domain-containing protein</fullName>
    </recommendedName>
</protein>
<evidence type="ECO:0008006" key="4">
    <source>
        <dbReference type="Google" id="ProtNLM"/>
    </source>
</evidence>
<evidence type="ECO:0000313" key="3">
    <source>
        <dbReference type="Proteomes" id="UP000216035"/>
    </source>
</evidence>
<keyword evidence="1" id="KW-0812">Transmembrane</keyword>
<dbReference type="PANTHER" id="PTHR37947">
    <property type="entry name" value="BLL2462 PROTEIN"/>
    <property type="match status" value="1"/>
</dbReference>
<reference evidence="2 3" key="1">
    <citation type="submission" date="2017-07" db="EMBL/GenBank/DDBJ databases">
        <title>Flavobacterium cyanobacteriorum sp. nov., isolated from cyanobacterial aggregates in a eutrophic lake.</title>
        <authorList>
            <person name="Cai H."/>
        </authorList>
    </citation>
    <scope>NUCLEOTIDE SEQUENCE [LARGE SCALE GENOMIC DNA]</scope>
    <source>
        <strain evidence="2 3">TH167</strain>
    </source>
</reference>